<gene>
    <name evidence="2" type="ORF">A2639_01310</name>
</gene>
<sequence>MFIKIDRKILLVVILLILVLIGSFFLYKNLNQNNNLETQQENLNKKDNTLDQKEKPQIQLNNPDIEVQGGGGLFICSDLCGDGICQKTEPTCKNGSLNCICPETPQECPQDCK</sequence>
<keyword evidence="1" id="KW-1133">Transmembrane helix</keyword>
<keyword evidence="1" id="KW-0472">Membrane</keyword>
<evidence type="ECO:0000313" key="2">
    <source>
        <dbReference type="EMBL" id="OGZ62451.1"/>
    </source>
</evidence>
<feature type="transmembrane region" description="Helical" evidence="1">
    <location>
        <begin position="9"/>
        <end position="27"/>
    </location>
</feature>
<name>A0A1G2HJQ7_9BACT</name>
<proteinExistence type="predicted"/>
<dbReference type="AlphaFoldDB" id="A0A1G2HJQ7"/>
<reference evidence="2 3" key="1">
    <citation type="journal article" date="2016" name="Nat. Commun.">
        <title>Thousands of microbial genomes shed light on interconnected biogeochemical processes in an aquifer system.</title>
        <authorList>
            <person name="Anantharaman K."/>
            <person name="Brown C.T."/>
            <person name="Hug L.A."/>
            <person name="Sharon I."/>
            <person name="Castelle C.J."/>
            <person name="Probst A.J."/>
            <person name="Thomas B.C."/>
            <person name="Singh A."/>
            <person name="Wilkins M.J."/>
            <person name="Karaoz U."/>
            <person name="Brodie E.L."/>
            <person name="Williams K.H."/>
            <person name="Hubbard S.S."/>
            <person name="Banfield J.F."/>
        </authorList>
    </citation>
    <scope>NUCLEOTIDE SEQUENCE [LARGE SCALE GENOMIC DNA]</scope>
</reference>
<evidence type="ECO:0000313" key="3">
    <source>
        <dbReference type="Proteomes" id="UP000178991"/>
    </source>
</evidence>
<keyword evidence="1" id="KW-0812">Transmembrane</keyword>
<organism evidence="2 3">
    <name type="scientific">Candidatus Staskawiczbacteria bacterium RIFCSPHIGHO2_01_FULL_34_27</name>
    <dbReference type="NCBI Taxonomy" id="1802199"/>
    <lineage>
        <taxon>Bacteria</taxon>
        <taxon>Candidatus Staskawicziibacteriota</taxon>
    </lineage>
</organism>
<accession>A0A1G2HJQ7</accession>
<evidence type="ECO:0000256" key="1">
    <source>
        <dbReference type="SAM" id="Phobius"/>
    </source>
</evidence>
<protein>
    <submittedName>
        <fullName evidence="2">Uncharacterized protein</fullName>
    </submittedName>
</protein>
<comment type="caution">
    <text evidence="2">The sequence shown here is derived from an EMBL/GenBank/DDBJ whole genome shotgun (WGS) entry which is preliminary data.</text>
</comment>
<dbReference type="Proteomes" id="UP000178991">
    <property type="component" value="Unassembled WGS sequence"/>
</dbReference>
<dbReference type="EMBL" id="MHOL01000022">
    <property type="protein sequence ID" value="OGZ62451.1"/>
    <property type="molecule type" value="Genomic_DNA"/>
</dbReference>